<feature type="region of interest" description="Disordered" evidence="1">
    <location>
        <begin position="86"/>
        <end position="105"/>
    </location>
</feature>
<organism evidence="2">
    <name type="scientific">Schizaphis graminum</name>
    <name type="common">Green bug aphid</name>
    <dbReference type="NCBI Taxonomy" id="13262"/>
    <lineage>
        <taxon>Eukaryota</taxon>
        <taxon>Metazoa</taxon>
        <taxon>Ecdysozoa</taxon>
        <taxon>Arthropoda</taxon>
        <taxon>Hexapoda</taxon>
        <taxon>Insecta</taxon>
        <taxon>Pterygota</taxon>
        <taxon>Neoptera</taxon>
        <taxon>Paraneoptera</taxon>
        <taxon>Hemiptera</taxon>
        <taxon>Sternorrhyncha</taxon>
        <taxon>Aphidomorpha</taxon>
        <taxon>Aphidoidea</taxon>
        <taxon>Aphididae</taxon>
        <taxon>Aphidini</taxon>
        <taxon>Schizaphis</taxon>
    </lineage>
</organism>
<gene>
    <name evidence="2" type="ORF">g.44394</name>
</gene>
<sequence>MQSVEGTSLLKEFLLEIVEIQIAKAMDKVQTTEMQTAMDEVQTTTEMKTAMDEVQTAETADKTEVMAVIGDVIEILMNKCEKRIHEKGADGDLPREQPDATTKEVKRVSRCRRRLAAAWKRIKRAVLRVCCVRAD</sequence>
<reference evidence="2" key="1">
    <citation type="submission" date="2018-04" db="EMBL/GenBank/DDBJ databases">
        <title>Transcriptome of Schizaphis graminum biotype I.</title>
        <authorList>
            <person name="Scully E.D."/>
            <person name="Geib S.M."/>
            <person name="Palmer N.A."/>
            <person name="Koch K."/>
            <person name="Bradshaw J."/>
            <person name="Heng-Moss T."/>
            <person name="Sarath G."/>
        </authorList>
    </citation>
    <scope>NUCLEOTIDE SEQUENCE</scope>
</reference>
<evidence type="ECO:0000256" key="1">
    <source>
        <dbReference type="SAM" id="MobiDB-lite"/>
    </source>
</evidence>
<name>A0A2S2NF71_SCHGA</name>
<protein>
    <submittedName>
        <fullName evidence="2">Uncharacterized protein</fullName>
    </submittedName>
</protein>
<dbReference type="AlphaFoldDB" id="A0A2S2NF71"/>
<dbReference type="EMBL" id="GGMR01003232">
    <property type="protein sequence ID" value="MBY15851.1"/>
    <property type="molecule type" value="Transcribed_RNA"/>
</dbReference>
<evidence type="ECO:0000313" key="2">
    <source>
        <dbReference type="EMBL" id="MBY15851.1"/>
    </source>
</evidence>
<proteinExistence type="predicted"/>
<accession>A0A2S2NF71</accession>